<sequence>MHLRPVLIPKIPSCEVAGTSQDLSGFKTVQHRKNLKKDSKINSNTQSSNLEKISQFYRSSTRPDSPKPPKNMSRFQNFGESHPGKYLILLQGRIPNLPIQNKLLRVSQIRMAAIIPNPLFLLAQNVWCFRIG</sequence>
<feature type="region of interest" description="Disordered" evidence="1">
    <location>
        <begin position="52"/>
        <end position="78"/>
    </location>
</feature>
<dbReference type="Proteomes" id="UP000499080">
    <property type="component" value="Unassembled WGS sequence"/>
</dbReference>
<evidence type="ECO:0000256" key="1">
    <source>
        <dbReference type="SAM" id="MobiDB-lite"/>
    </source>
</evidence>
<accession>A0A4Y2DHT1</accession>
<organism evidence="2 3">
    <name type="scientific">Araneus ventricosus</name>
    <name type="common">Orbweaver spider</name>
    <name type="synonym">Epeira ventricosa</name>
    <dbReference type="NCBI Taxonomy" id="182803"/>
    <lineage>
        <taxon>Eukaryota</taxon>
        <taxon>Metazoa</taxon>
        <taxon>Ecdysozoa</taxon>
        <taxon>Arthropoda</taxon>
        <taxon>Chelicerata</taxon>
        <taxon>Arachnida</taxon>
        <taxon>Araneae</taxon>
        <taxon>Araneomorphae</taxon>
        <taxon>Entelegynae</taxon>
        <taxon>Araneoidea</taxon>
        <taxon>Araneidae</taxon>
        <taxon>Araneus</taxon>
    </lineage>
</organism>
<protein>
    <submittedName>
        <fullName evidence="2">Uncharacterized protein</fullName>
    </submittedName>
</protein>
<feature type="region of interest" description="Disordered" evidence="1">
    <location>
        <begin position="28"/>
        <end position="47"/>
    </location>
</feature>
<keyword evidence="3" id="KW-1185">Reference proteome</keyword>
<dbReference type="AlphaFoldDB" id="A0A4Y2DHT1"/>
<proteinExistence type="predicted"/>
<name>A0A4Y2DHT1_ARAVE</name>
<dbReference type="EMBL" id="BGPR01000362">
    <property type="protein sequence ID" value="GBM15588.1"/>
    <property type="molecule type" value="Genomic_DNA"/>
</dbReference>
<comment type="caution">
    <text evidence="2">The sequence shown here is derived from an EMBL/GenBank/DDBJ whole genome shotgun (WGS) entry which is preliminary data.</text>
</comment>
<gene>
    <name evidence="2" type="ORF">AVEN_95230_1</name>
</gene>
<evidence type="ECO:0000313" key="3">
    <source>
        <dbReference type="Proteomes" id="UP000499080"/>
    </source>
</evidence>
<feature type="compositionally biased region" description="Polar residues" evidence="1">
    <location>
        <begin position="52"/>
        <end position="63"/>
    </location>
</feature>
<reference evidence="2 3" key="1">
    <citation type="journal article" date="2019" name="Sci. Rep.">
        <title>Orb-weaving spider Araneus ventricosus genome elucidates the spidroin gene catalogue.</title>
        <authorList>
            <person name="Kono N."/>
            <person name="Nakamura H."/>
            <person name="Ohtoshi R."/>
            <person name="Moran D.A.P."/>
            <person name="Shinohara A."/>
            <person name="Yoshida Y."/>
            <person name="Fujiwara M."/>
            <person name="Mori M."/>
            <person name="Tomita M."/>
            <person name="Arakawa K."/>
        </authorList>
    </citation>
    <scope>NUCLEOTIDE SEQUENCE [LARGE SCALE GENOMIC DNA]</scope>
</reference>
<evidence type="ECO:0000313" key="2">
    <source>
        <dbReference type="EMBL" id="GBM15588.1"/>
    </source>
</evidence>